<dbReference type="Proteomes" id="UP000568050">
    <property type="component" value="Unassembled WGS sequence"/>
</dbReference>
<dbReference type="PANTHER" id="PTHR43245:SF13">
    <property type="entry name" value="UDP-D-APIOSE_UDP-D-XYLOSE SYNTHASE 2"/>
    <property type="match status" value="1"/>
</dbReference>
<protein>
    <submittedName>
        <fullName evidence="2">dTDP-L-rhamnose 4-epimerase</fullName>
        <ecNumber evidence="2">5.1.3.25</ecNumber>
    </submittedName>
</protein>
<dbReference type="InterPro" id="IPR050177">
    <property type="entry name" value="Lipid_A_modif_metabolic_enz"/>
</dbReference>
<organism evidence="2 3">
    <name type="scientific">Helcobacillus massiliensis</name>
    <dbReference type="NCBI Taxonomy" id="521392"/>
    <lineage>
        <taxon>Bacteria</taxon>
        <taxon>Bacillati</taxon>
        <taxon>Actinomycetota</taxon>
        <taxon>Actinomycetes</taxon>
        <taxon>Micrococcales</taxon>
        <taxon>Dermabacteraceae</taxon>
        <taxon>Helcobacillus</taxon>
    </lineage>
</organism>
<dbReference type="Pfam" id="PF01370">
    <property type="entry name" value="Epimerase"/>
    <property type="match status" value="1"/>
</dbReference>
<sequence length="353" mass="37795">MHIAITGGAGFIGRHVAAQLVDAGHTVIALDSLLDQVHADPMADADAFPGRVVKGDILDESAWAELGEAEGLIHLAAETGTGQSMYEQDRYRRVNVDGTRRAAQFAVEHDIPIVSLSSRAVYGEGRTLWPDRGIVFGERRGPGAVAEASRESDEHHPVSVYGETKSEAEAVLSKTTANRVPSAIIRPQNVIGYGQALHNPYTGVLAAFLARLREGRAISIYGDGLQTRDFVHVSDVARVIAWALQHCADTGEDIVVNTGSGERITLLDLAHFAIDASGRTDVAIEHVDVERAGDIQDAAADLTRLRELGGPMPAVSPRDAVADFIQSSWQQPGADSTVWDDALDELQDKGLTS</sequence>
<dbReference type="InterPro" id="IPR036291">
    <property type="entry name" value="NAD(P)-bd_dom_sf"/>
</dbReference>
<dbReference type="GO" id="GO:0016853">
    <property type="term" value="F:isomerase activity"/>
    <property type="evidence" value="ECO:0007669"/>
    <property type="project" value="UniProtKB-KW"/>
</dbReference>
<accession>A0A839R107</accession>
<proteinExistence type="predicted"/>
<gene>
    <name evidence="2" type="ORF">FHX50_001804</name>
</gene>
<dbReference type="EMBL" id="JACHWP010000006">
    <property type="protein sequence ID" value="MBB3023507.1"/>
    <property type="molecule type" value="Genomic_DNA"/>
</dbReference>
<dbReference type="SUPFAM" id="SSF51735">
    <property type="entry name" value="NAD(P)-binding Rossmann-fold domains"/>
    <property type="match status" value="1"/>
</dbReference>
<comment type="caution">
    <text evidence="2">The sequence shown here is derived from an EMBL/GenBank/DDBJ whole genome shotgun (WGS) entry which is preliminary data.</text>
</comment>
<evidence type="ECO:0000313" key="3">
    <source>
        <dbReference type="Proteomes" id="UP000568050"/>
    </source>
</evidence>
<keyword evidence="2" id="KW-0413">Isomerase</keyword>
<dbReference type="InterPro" id="IPR001509">
    <property type="entry name" value="Epimerase_deHydtase"/>
</dbReference>
<evidence type="ECO:0000259" key="1">
    <source>
        <dbReference type="Pfam" id="PF01370"/>
    </source>
</evidence>
<feature type="domain" description="NAD-dependent epimerase/dehydratase" evidence="1">
    <location>
        <begin position="3"/>
        <end position="256"/>
    </location>
</feature>
<name>A0A839R107_9MICO</name>
<evidence type="ECO:0000313" key="2">
    <source>
        <dbReference type="EMBL" id="MBB3023507.1"/>
    </source>
</evidence>
<dbReference type="PANTHER" id="PTHR43245">
    <property type="entry name" value="BIFUNCTIONAL POLYMYXIN RESISTANCE PROTEIN ARNA"/>
    <property type="match status" value="1"/>
</dbReference>
<dbReference type="RefSeq" id="WP_183376744.1">
    <property type="nucleotide sequence ID" value="NZ_CBCSFZ010000011.1"/>
</dbReference>
<dbReference type="AlphaFoldDB" id="A0A839R107"/>
<dbReference type="Gene3D" id="3.40.50.720">
    <property type="entry name" value="NAD(P)-binding Rossmann-like Domain"/>
    <property type="match status" value="1"/>
</dbReference>
<reference evidence="2 3" key="1">
    <citation type="submission" date="2020-08" db="EMBL/GenBank/DDBJ databases">
        <title>Sequencing the genomes of 1000 actinobacteria strains.</title>
        <authorList>
            <person name="Klenk H.-P."/>
        </authorList>
    </citation>
    <scope>NUCLEOTIDE SEQUENCE [LARGE SCALE GENOMIC DNA]</scope>
    <source>
        <strain evidence="2 3">DSM 23040</strain>
    </source>
</reference>
<dbReference type="EC" id="5.1.3.25" evidence="2"/>
<keyword evidence="3" id="KW-1185">Reference proteome</keyword>